<accession>A0ABU7G549</accession>
<sequence>MIASRLLLASICLLSLPSWAMSVTVIDDAKHQRSGAWTQVLPYAYYTENLQWGVGVGVGAAGHIQPSSSLVATATVTSNNSWMGFLYSGDYQMPFADRIFFDTTLYQTNFTRDPQYINGNQDYPGERAGSNDSSQNNRVYTHSQGQEYRFRFRYLLPLGHGKDSAVHTFRVKRGEVMEGYEAGAKEWNPLTSGRTIIQLEPFYWKQDVGEYNQLQQSNTSAGLTLELEYDNRNYHQNPTAGSRQKLNVSRDWGDSERPSWTMWEFSAAKYISLPQTSWAQSQVLAFGMATSDTPTWNHSSYNNGEQQFHRPAWFAGSRLGGMDRLKGYETARYHDRSMIYYSAEYRFTPNWNPLPKVPIVNWFNVPAWYWVAFAEIGRVADEYNLSTLHKDMKYSVGGSLRVMLEGIVLRGDFATSGDDSIFRLGINHPY</sequence>
<name>A0ABU7G549_9ALTE</name>
<evidence type="ECO:0000256" key="2">
    <source>
        <dbReference type="ARBA" id="ARBA00023136"/>
    </source>
</evidence>
<organism evidence="6 7">
    <name type="scientific">Agarivorans aestuarii</name>
    <dbReference type="NCBI Taxonomy" id="1563703"/>
    <lineage>
        <taxon>Bacteria</taxon>
        <taxon>Pseudomonadati</taxon>
        <taxon>Pseudomonadota</taxon>
        <taxon>Gammaproteobacteria</taxon>
        <taxon>Alteromonadales</taxon>
        <taxon>Alteromonadaceae</taxon>
        <taxon>Agarivorans</taxon>
    </lineage>
</organism>
<keyword evidence="4" id="KW-0732">Signal</keyword>
<feature type="signal peptide" evidence="4">
    <location>
        <begin position="1"/>
        <end position="20"/>
    </location>
</feature>
<gene>
    <name evidence="6" type="ORF">SNR37_003976</name>
</gene>
<dbReference type="RefSeq" id="WP_329775629.1">
    <property type="nucleotide sequence ID" value="NZ_JAYDYW010000008.1"/>
</dbReference>
<proteinExistence type="predicted"/>
<evidence type="ECO:0000313" key="6">
    <source>
        <dbReference type="EMBL" id="MEE1674533.1"/>
    </source>
</evidence>
<feature type="domain" description="Bacterial surface antigen (D15)" evidence="5">
    <location>
        <begin position="191"/>
        <end position="415"/>
    </location>
</feature>
<evidence type="ECO:0000256" key="1">
    <source>
        <dbReference type="ARBA" id="ARBA00004370"/>
    </source>
</evidence>
<keyword evidence="7" id="KW-1185">Reference proteome</keyword>
<evidence type="ECO:0000313" key="7">
    <source>
        <dbReference type="Proteomes" id="UP001310248"/>
    </source>
</evidence>
<keyword evidence="2" id="KW-0472">Membrane</keyword>
<dbReference type="Proteomes" id="UP001310248">
    <property type="component" value="Unassembled WGS sequence"/>
</dbReference>
<evidence type="ECO:0000256" key="4">
    <source>
        <dbReference type="SAM" id="SignalP"/>
    </source>
</evidence>
<feature type="chain" id="PRO_5046197855" description="Bacterial surface antigen (D15) domain-containing protein" evidence="4">
    <location>
        <begin position="21"/>
        <end position="430"/>
    </location>
</feature>
<evidence type="ECO:0000259" key="5">
    <source>
        <dbReference type="Pfam" id="PF01103"/>
    </source>
</evidence>
<dbReference type="Pfam" id="PF01103">
    <property type="entry name" value="Omp85"/>
    <property type="match status" value="1"/>
</dbReference>
<evidence type="ECO:0000256" key="3">
    <source>
        <dbReference type="SAM" id="MobiDB-lite"/>
    </source>
</evidence>
<dbReference type="Gene3D" id="2.40.160.50">
    <property type="entry name" value="membrane protein fhac: a member of the omp85/tpsb transporter family"/>
    <property type="match status" value="1"/>
</dbReference>
<feature type="region of interest" description="Disordered" evidence="3">
    <location>
        <begin position="116"/>
        <end position="137"/>
    </location>
</feature>
<dbReference type="EMBL" id="JAYDYW010000008">
    <property type="protein sequence ID" value="MEE1674533.1"/>
    <property type="molecule type" value="Genomic_DNA"/>
</dbReference>
<protein>
    <recommendedName>
        <fullName evidence="5">Bacterial surface antigen (D15) domain-containing protein</fullName>
    </recommendedName>
</protein>
<comment type="caution">
    <text evidence="6">The sequence shown here is derived from an EMBL/GenBank/DDBJ whole genome shotgun (WGS) entry which is preliminary data.</text>
</comment>
<comment type="subcellular location">
    <subcellularLocation>
        <location evidence="1">Membrane</location>
    </subcellularLocation>
</comment>
<dbReference type="InterPro" id="IPR000184">
    <property type="entry name" value="Bac_surfAg_D15"/>
</dbReference>
<reference evidence="7" key="1">
    <citation type="submission" date="2023-07" db="EMBL/GenBank/DDBJ databases">
        <title>Draft genome sequence of Agarivorans aestuarii strain ZMCS4, a CAZymes producing bacteria isolated from the marine brown algae Clodostephus spongiosus.</title>
        <authorList>
            <person name="Lorente B."/>
            <person name="Cabral C."/>
            <person name="Frias J."/>
            <person name="Faria J."/>
            <person name="Toubarro D."/>
        </authorList>
    </citation>
    <scope>NUCLEOTIDE SEQUENCE [LARGE SCALE GENOMIC DNA]</scope>
    <source>
        <strain evidence="7">ZMCS4</strain>
    </source>
</reference>